<dbReference type="Gene3D" id="3.40.1260.10">
    <property type="entry name" value="DsrEFH-like"/>
    <property type="match status" value="1"/>
</dbReference>
<dbReference type="EMBL" id="QETB01000001">
    <property type="protein sequence ID" value="PWF27223.1"/>
    <property type="molecule type" value="Genomic_DNA"/>
</dbReference>
<comment type="caution">
    <text evidence="1">The sequence shown here is derived from an EMBL/GenBank/DDBJ whole genome shotgun (WGS) entry which is preliminary data.</text>
</comment>
<keyword evidence="2" id="KW-1185">Reference proteome</keyword>
<dbReference type="PANTHER" id="PTHR37691">
    <property type="entry name" value="BLR3518 PROTEIN"/>
    <property type="match status" value="1"/>
</dbReference>
<dbReference type="SUPFAM" id="SSF75169">
    <property type="entry name" value="DsrEFH-like"/>
    <property type="match status" value="1"/>
</dbReference>
<reference evidence="2" key="1">
    <citation type="submission" date="2018-05" db="EMBL/GenBank/DDBJ databases">
        <authorList>
            <person name="Li Y."/>
        </authorList>
    </citation>
    <scope>NUCLEOTIDE SEQUENCE [LARGE SCALE GENOMIC DNA]</scope>
    <source>
        <strain evidence="2">sk1b4</strain>
    </source>
</reference>
<dbReference type="OrthoDB" id="5113984at2"/>
<proteinExistence type="predicted"/>
<dbReference type="InterPro" id="IPR003787">
    <property type="entry name" value="Sulphur_relay_DsrE/F-like"/>
</dbReference>
<dbReference type="AlphaFoldDB" id="A0A2V1K7Y0"/>
<dbReference type="RefSeq" id="WP_109092722.1">
    <property type="nucleotide sequence ID" value="NZ_CAMELQ010000042.1"/>
</dbReference>
<protein>
    <submittedName>
        <fullName evidence="1">Uncharacterized protein</fullName>
    </submittedName>
</protein>
<dbReference type="PANTHER" id="PTHR37691:SF1">
    <property type="entry name" value="BLR3518 PROTEIN"/>
    <property type="match status" value="1"/>
</dbReference>
<gene>
    <name evidence="1" type="ORF">DD236_02150</name>
</gene>
<evidence type="ECO:0000313" key="1">
    <source>
        <dbReference type="EMBL" id="PWF27223.1"/>
    </source>
</evidence>
<dbReference type="Proteomes" id="UP000245283">
    <property type="component" value="Unassembled WGS sequence"/>
</dbReference>
<evidence type="ECO:0000313" key="2">
    <source>
        <dbReference type="Proteomes" id="UP000245283"/>
    </source>
</evidence>
<name>A0A2V1K7Y0_9ACTO</name>
<organism evidence="1 2">
    <name type="scientific">Ancrocorticia populi</name>
    <dbReference type="NCBI Taxonomy" id="2175228"/>
    <lineage>
        <taxon>Bacteria</taxon>
        <taxon>Bacillati</taxon>
        <taxon>Actinomycetota</taxon>
        <taxon>Actinomycetes</taxon>
        <taxon>Actinomycetales</taxon>
        <taxon>Actinomycetaceae</taxon>
        <taxon>Ancrocorticia</taxon>
    </lineage>
</organism>
<accession>A0A2V1K7Y0</accession>
<sequence>MTDVVFHIDEDARWDQLLSNLEYYSENFGDHSKIEVVINGSAVRSFNGFDINPEHGKRMRTLANDGVRFTICGNSLKNRQIGEDNIPEDLVEIVPQGISELVAKQGEGFAYIKP</sequence>
<dbReference type="InterPro" id="IPR027396">
    <property type="entry name" value="DsrEFH-like"/>
</dbReference>
<dbReference type="Pfam" id="PF02635">
    <property type="entry name" value="DsrE"/>
    <property type="match status" value="1"/>
</dbReference>